<dbReference type="AlphaFoldDB" id="A0A3B0XMW9"/>
<proteinExistence type="predicted"/>
<feature type="domain" description="Rhodanese" evidence="1">
    <location>
        <begin position="29"/>
        <end position="127"/>
    </location>
</feature>
<dbReference type="InterPro" id="IPR036873">
    <property type="entry name" value="Rhodanese-like_dom_sf"/>
</dbReference>
<gene>
    <name evidence="2" type="ORF">MNBD_GAMMA08-2596</name>
</gene>
<evidence type="ECO:0000313" key="2">
    <source>
        <dbReference type="EMBL" id="VAW64502.1"/>
    </source>
</evidence>
<evidence type="ECO:0000259" key="1">
    <source>
        <dbReference type="PROSITE" id="PS50206"/>
    </source>
</evidence>
<dbReference type="EMBL" id="UOFH01000289">
    <property type="protein sequence ID" value="VAW64502.1"/>
    <property type="molecule type" value="Genomic_DNA"/>
</dbReference>
<dbReference type="CDD" id="cd00158">
    <property type="entry name" value="RHOD"/>
    <property type="match status" value="1"/>
</dbReference>
<dbReference type="GO" id="GO:0004792">
    <property type="term" value="F:thiosulfate-cyanide sulfurtransferase activity"/>
    <property type="evidence" value="ECO:0007669"/>
    <property type="project" value="TreeGrafter"/>
</dbReference>
<dbReference type="PROSITE" id="PS50206">
    <property type="entry name" value="RHODANESE_3"/>
    <property type="match status" value="1"/>
</dbReference>
<reference evidence="2" key="1">
    <citation type="submission" date="2018-06" db="EMBL/GenBank/DDBJ databases">
        <authorList>
            <person name="Zhirakovskaya E."/>
        </authorList>
    </citation>
    <scope>NUCLEOTIDE SEQUENCE</scope>
</reference>
<dbReference type="SUPFAM" id="SSF52821">
    <property type="entry name" value="Rhodanese/Cell cycle control phosphatase"/>
    <property type="match status" value="1"/>
</dbReference>
<protein>
    <submittedName>
        <fullName evidence="2">Rhodanese-related sulfurtransferase</fullName>
    </submittedName>
</protein>
<dbReference type="Gene3D" id="3.40.250.10">
    <property type="entry name" value="Rhodanese-like domain"/>
    <property type="match status" value="1"/>
</dbReference>
<dbReference type="InterPro" id="IPR001763">
    <property type="entry name" value="Rhodanese-like_dom"/>
</dbReference>
<dbReference type="PANTHER" id="PTHR44086">
    <property type="entry name" value="THIOSULFATE SULFURTRANSFERASE RDL2, MITOCHONDRIAL-RELATED"/>
    <property type="match status" value="1"/>
</dbReference>
<dbReference type="SMART" id="SM00450">
    <property type="entry name" value="RHOD"/>
    <property type="match status" value="1"/>
</dbReference>
<organism evidence="2">
    <name type="scientific">hydrothermal vent metagenome</name>
    <dbReference type="NCBI Taxonomy" id="652676"/>
    <lineage>
        <taxon>unclassified sequences</taxon>
        <taxon>metagenomes</taxon>
        <taxon>ecological metagenomes</taxon>
    </lineage>
</organism>
<sequence length="153" mass="17252">MKTFKSLIEEALPNIQEVFPWDLDEKLANSNDILLIDITEPNEFSIVHIKNSINVPRGILEAACDWGYEDTLPELASARDRDVVLICRSGNRSALAAHTLQLMGFKNVSSLKTGLRGWFDYELALYNEAEQEVDEDEADAYFSKVPRADQMSA</sequence>
<dbReference type="PANTHER" id="PTHR44086:SF10">
    <property type="entry name" value="THIOSULFATE SULFURTRANSFERASE_RHODANESE-LIKE DOMAIN-CONTAINING PROTEIN 3"/>
    <property type="match status" value="1"/>
</dbReference>
<name>A0A3B0XMW9_9ZZZZ</name>
<accession>A0A3B0XMW9</accession>
<keyword evidence="2" id="KW-0808">Transferase</keyword>
<dbReference type="Pfam" id="PF00581">
    <property type="entry name" value="Rhodanese"/>
    <property type="match status" value="1"/>
</dbReference>